<feature type="transmembrane region" description="Helical" evidence="6">
    <location>
        <begin position="407"/>
        <end position="428"/>
    </location>
</feature>
<dbReference type="PANTHER" id="PTHR42770">
    <property type="entry name" value="AMINO ACID TRANSPORTER-RELATED"/>
    <property type="match status" value="1"/>
</dbReference>
<dbReference type="GO" id="GO:0005886">
    <property type="term" value="C:plasma membrane"/>
    <property type="evidence" value="ECO:0007669"/>
    <property type="project" value="UniProtKB-SubCell"/>
</dbReference>
<dbReference type="PIRSF" id="PIRSF006060">
    <property type="entry name" value="AA_transporter"/>
    <property type="match status" value="1"/>
</dbReference>
<dbReference type="Pfam" id="PF13520">
    <property type="entry name" value="AA_permease_2"/>
    <property type="match status" value="1"/>
</dbReference>
<keyword evidence="3 6" id="KW-0812">Transmembrane</keyword>
<dbReference type="AlphaFoldDB" id="A0A1H2XE48"/>
<keyword evidence="5 6" id="KW-0472">Membrane</keyword>
<feature type="transmembrane region" description="Helical" evidence="6">
    <location>
        <begin position="251"/>
        <end position="280"/>
    </location>
</feature>
<feature type="transmembrane region" description="Helical" evidence="6">
    <location>
        <begin position="31"/>
        <end position="53"/>
    </location>
</feature>
<evidence type="ECO:0000256" key="4">
    <source>
        <dbReference type="ARBA" id="ARBA00022989"/>
    </source>
</evidence>
<gene>
    <name evidence="7" type="ORF">SAMN04489725_1203</name>
</gene>
<dbReference type="PANTHER" id="PTHR42770:SF7">
    <property type="entry name" value="MEMBRANE PROTEIN"/>
    <property type="match status" value="1"/>
</dbReference>
<dbReference type="InterPro" id="IPR002293">
    <property type="entry name" value="AA/rel_permease1"/>
</dbReference>
<keyword evidence="4 6" id="KW-1133">Transmembrane helix</keyword>
<feature type="transmembrane region" description="Helical" evidence="6">
    <location>
        <begin position="300"/>
        <end position="320"/>
    </location>
</feature>
<dbReference type="EMBL" id="FNOJ01000020">
    <property type="protein sequence ID" value="SDW91110.1"/>
    <property type="molecule type" value="Genomic_DNA"/>
</dbReference>
<evidence type="ECO:0000256" key="1">
    <source>
        <dbReference type="ARBA" id="ARBA00004651"/>
    </source>
</evidence>
<name>A0A1H2XE48_9BACL</name>
<evidence type="ECO:0000256" key="5">
    <source>
        <dbReference type="ARBA" id="ARBA00023136"/>
    </source>
</evidence>
<sequence length="475" mass="51735">MNRSISSMEDARLDHLGYRQELSRKLRTRDVLGLAIANVSPTMAVLLLTSGVFSIGGTFAIGADAILAIVVVLISMCLGELGSLFPVAGGMYSLIRFVLPEPLAFIALFNYLIQGVILPASIALGIGQFVENLFPRIQVSDAYIAIIAVAIAVAIALVRVEMGAFVTMAMVAVELLVLGTVTIAALLHPHQALFQVTFHPIALVGQHLVPVTIGMMAASLAPAFNIINGYDATLGFSEELMGGPRTLARTVRIAAMTAAIAIVVPLTSAVISTPDLVVFFRSPSPVIESVQASLGSNFRIVLDIGVCIALFNSMLVYFMYFGRVFYTTGRDQLWWASANRVVSHINRFRSPGWCVVFLALPTAALLFLSQLNWLIIFSGTVTTVVYFFIGLAAIWSRRKFANEAPPYRMPMWPLAPGIVVLFTAFAIATQEIQYLVGELVLAGMAIVFFTASRWWWRKEPRELAQSSVEKQRLEG</sequence>
<keyword evidence="8" id="KW-1185">Reference proteome</keyword>
<feature type="transmembrane region" description="Helical" evidence="6">
    <location>
        <begin position="142"/>
        <end position="158"/>
    </location>
</feature>
<dbReference type="InterPro" id="IPR050367">
    <property type="entry name" value="APC_superfamily"/>
</dbReference>
<evidence type="ECO:0000256" key="6">
    <source>
        <dbReference type="SAM" id="Phobius"/>
    </source>
</evidence>
<feature type="transmembrane region" description="Helical" evidence="6">
    <location>
        <begin position="434"/>
        <end position="456"/>
    </location>
</feature>
<feature type="transmembrane region" description="Helical" evidence="6">
    <location>
        <begin position="103"/>
        <end position="130"/>
    </location>
</feature>
<evidence type="ECO:0000313" key="8">
    <source>
        <dbReference type="Proteomes" id="UP000182589"/>
    </source>
</evidence>
<feature type="transmembrane region" description="Helical" evidence="6">
    <location>
        <begin position="350"/>
        <end position="368"/>
    </location>
</feature>
<feature type="transmembrane region" description="Helical" evidence="6">
    <location>
        <begin position="207"/>
        <end position="230"/>
    </location>
</feature>
<dbReference type="Gene3D" id="1.20.1740.10">
    <property type="entry name" value="Amino acid/polyamine transporter I"/>
    <property type="match status" value="1"/>
</dbReference>
<organism evidence="7 8">
    <name type="scientific">Alicyclobacillus hesperidum</name>
    <dbReference type="NCBI Taxonomy" id="89784"/>
    <lineage>
        <taxon>Bacteria</taxon>
        <taxon>Bacillati</taxon>
        <taxon>Bacillota</taxon>
        <taxon>Bacilli</taxon>
        <taxon>Bacillales</taxon>
        <taxon>Alicyclobacillaceae</taxon>
        <taxon>Alicyclobacillus</taxon>
    </lineage>
</organism>
<feature type="transmembrane region" description="Helical" evidence="6">
    <location>
        <begin position="374"/>
        <end position="395"/>
    </location>
</feature>
<proteinExistence type="predicted"/>
<dbReference type="STRING" id="89784.SAMN04489725_1203"/>
<keyword evidence="2" id="KW-1003">Cell membrane</keyword>
<evidence type="ECO:0000256" key="3">
    <source>
        <dbReference type="ARBA" id="ARBA00022692"/>
    </source>
</evidence>
<reference evidence="8" key="1">
    <citation type="submission" date="2016-10" db="EMBL/GenBank/DDBJ databases">
        <authorList>
            <person name="Varghese N."/>
        </authorList>
    </citation>
    <scope>NUCLEOTIDE SEQUENCE [LARGE SCALE GENOMIC DNA]</scope>
    <source>
        <strain evidence="8">DSM 12489</strain>
    </source>
</reference>
<protein>
    <submittedName>
        <fullName evidence="7">Amino acid transporter</fullName>
    </submittedName>
</protein>
<feature type="transmembrane region" description="Helical" evidence="6">
    <location>
        <begin position="65"/>
        <end position="91"/>
    </location>
</feature>
<evidence type="ECO:0000256" key="2">
    <source>
        <dbReference type="ARBA" id="ARBA00022475"/>
    </source>
</evidence>
<dbReference type="Proteomes" id="UP000182589">
    <property type="component" value="Unassembled WGS sequence"/>
</dbReference>
<dbReference type="GO" id="GO:0022857">
    <property type="term" value="F:transmembrane transporter activity"/>
    <property type="evidence" value="ECO:0007669"/>
    <property type="project" value="InterPro"/>
</dbReference>
<evidence type="ECO:0000313" key="7">
    <source>
        <dbReference type="EMBL" id="SDW91110.1"/>
    </source>
</evidence>
<feature type="transmembrane region" description="Helical" evidence="6">
    <location>
        <begin position="165"/>
        <end position="187"/>
    </location>
</feature>
<comment type="subcellular location">
    <subcellularLocation>
        <location evidence="1">Cell membrane</location>
        <topology evidence="1">Multi-pass membrane protein</topology>
    </subcellularLocation>
</comment>
<accession>A0A1H2XE48</accession>